<dbReference type="AlphaFoldDB" id="A0A545AMD3"/>
<keyword evidence="10" id="KW-1185">Reference proteome</keyword>
<dbReference type="PROSITE" id="PS00059">
    <property type="entry name" value="ADH_ZINC"/>
    <property type="match status" value="1"/>
</dbReference>
<dbReference type="EMBL" id="VIRS01000018">
    <property type="protein sequence ID" value="TQS42494.1"/>
    <property type="molecule type" value="Genomic_DNA"/>
</dbReference>
<dbReference type="InterPro" id="IPR002328">
    <property type="entry name" value="ADH_Zn_CS"/>
</dbReference>
<dbReference type="OrthoDB" id="241504at2"/>
<dbReference type="Proteomes" id="UP000317982">
    <property type="component" value="Unassembled WGS sequence"/>
</dbReference>
<evidence type="ECO:0000313" key="10">
    <source>
        <dbReference type="Proteomes" id="UP000317982"/>
    </source>
</evidence>
<evidence type="ECO:0000259" key="8">
    <source>
        <dbReference type="Pfam" id="PF08240"/>
    </source>
</evidence>
<keyword evidence="4" id="KW-0560">Oxidoreductase</keyword>
<comment type="similarity">
    <text evidence="5">Belongs to the zinc-containing alcohol dehydrogenase family.</text>
</comment>
<name>A0A545AMD3_9ACTN</name>
<sequence length="341" mass="35977">MRGVILNGPGDVRVEDRPDPTIEQPTDAIIRVVATCVCGSDLWPFRGVDASGGPAPMGHEYVGIVEEVGSAVESTRLGQFVVGSFFASDNTCPICRAGYQSHCVHREPVGAIGAQAEYLRVPLADGTLVATPEMPDEDLVPSLLAASDVLGTGWFAADAAQAGPGKTVVVVGDGAVGLLGVLAARHKGAERIIAMSRHADRQKLALEFGATDIVTERGDEGVARVKELTDSLGAHSTIEAVGTQESMMQAIHSTRAGGHVGFVGVSHDVRIEGTPLFFSGVHLHGGPAPVRRFLPELIGLIVDRKIDPGKVFDLRLPLDEAAEGYRAMDERRAVKTLLELS</sequence>
<reference evidence="9 10" key="1">
    <citation type="submission" date="2019-07" db="EMBL/GenBank/DDBJ databases">
        <title>Cryptosporangium phraense sp. nov., isolated from plant litter.</title>
        <authorList>
            <person name="Suriyachadkun C."/>
        </authorList>
    </citation>
    <scope>NUCLEOTIDE SEQUENCE [LARGE SCALE GENOMIC DNA]</scope>
    <source>
        <strain evidence="9 10">A-T 5661</strain>
    </source>
</reference>
<dbReference type="InterPro" id="IPR013149">
    <property type="entry name" value="ADH-like_C"/>
</dbReference>
<organism evidence="9 10">
    <name type="scientific">Cryptosporangium phraense</name>
    <dbReference type="NCBI Taxonomy" id="2593070"/>
    <lineage>
        <taxon>Bacteria</taxon>
        <taxon>Bacillati</taxon>
        <taxon>Actinomycetota</taxon>
        <taxon>Actinomycetes</taxon>
        <taxon>Cryptosporangiales</taxon>
        <taxon>Cryptosporangiaceae</taxon>
        <taxon>Cryptosporangium</taxon>
    </lineage>
</organism>
<keyword evidence="2 5" id="KW-0479">Metal-binding</keyword>
<dbReference type="GO" id="GO:0008270">
    <property type="term" value="F:zinc ion binding"/>
    <property type="evidence" value="ECO:0007669"/>
    <property type="project" value="InterPro"/>
</dbReference>
<dbReference type="SUPFAM" id="SSF51735">
    <property type="entry name" value="NAD(P)-binding Rossmann-fold domains"/>
    <property type="match status" value="1"/>
</dbReference>
<dbReference type="InterPro" id="IPR036291">
    <property type="entry name" value="NAD(P)-bd_dom_sf"/>
</dbReference>
<keyword evidence="3 5" id="KW-0862">Zinc</keyword>
<dbReference type="PANTHER" id="PTHR42813">
    <property type="entry name" value="ZINC-TYPE ALCOHOL DEHYDROGENASE-LIKE"/>
    <property type="match status" value="1"/>
</dbReference>
<proteinExistence type="inferred from homology"/>
<dbReference type="RefSeq" id="WP_142707183.1">
    <property type="nucleotide sequence ID" value="NZ_VIRS01000018.1"/>
</dbReference>
<evidence type="ECO:0000256" key="3">
    <source>
        <dbReference type="ARBA" id="ARBA00022833"/>
    </source>
</evidence>
<evidence type="ECO:0000256" key="2">
    <source>
        <dbReference type="ARBA" id="ARBA00022723"/>
    </source>
</evidence>
<dbReference type="GO" id="GO:0016491">
    <property type="term" value="F:oxidoreductase activity"/>
    <property type="evidence" value="ECO:0007669"/>
    <property type="project" value="UniProtKB-KW"/>
</dbReference>
<dbReference type="CDD" id="cd08287">
    <property type="entry name" value="FDH_like_ADH3"/>
    <property type="match status" value="1"/>
</dbReference>
<dbReference type="Gene3D" id="3.90.180.10">
    <property type="entry name" value="Medium-chain alcohol dehydrogenases, catalytic domain"/>
    <property type="match status" value="1"/>
</dbReference>
<evidence type="ECO:0000256" key="5">
    <source>
        <dbReference type="RuleBase" id="RU361277"/>
    </source>
</evidence>
<feature type="region of interest" description="Disordered" evidence="6">
    <location>
        <begin position="1"/>
        <end position="20"/>
    </location>
</feature>
<evidence type="ECO:0000259" key="7">
    <source>
        <dbReference type="Pfam" id="PF00107"/>
    </source>
</evidence>
<evidence type="ECO:0000313" key="9">
    <source>
        <dbReference type="EMBL" id="TQS42494.1"/>
    </source>
</evidence>
<feature type="domain" description="Alcohol dehydrogenase-like C-terminal" evidence="7">
    <location>
        <begin position="175"/>
        <end position="285"/>
    </location>
</feature>
<dbReference type="PANTHER" id="PTHR42813:SF2">
    <property type="entry name" value="DEHYDROGENASE, ZINC-CONTAINING, PUTATIVE (AFU_ORTHOLOGUE AFUA_2G02810)-RELATED"/>
    <property type="match status" value="1"/>
</dbReference>
<dbReference type="InterPro" id="IPR013154">
    <property type="entry name" value="ADH-like_N"/>
</dbReference>
<dbReference type="InterPro" id="IPR011032">
    <property type="entry name" value="GroES-like_sf"/>
</dbReference>
<evidence type="ECO:0000256" key="1">
    <source>
        <dbReference type="ARBA" id="ARBA00001947"/>
    </source>
</evidence>
<comment type="cofactor">
    <cofactor evidence="1 5">
        <name>Zn(2+)</name>
        <dbReference type="ChEBI" id="CHEBI:29105"/>
    </cofactor>
</comment>
<dbReference type="Pfam" id="PF00107">
    <property type="entry name" value="ADH_zinc_N"/>
    <property type="match status" value="1"/>
</dbReference>
<gene>
    <name evidence="9" type="ORF">FL583_24655</name>
</gene>
<dbReference type="Gene3D" id="3.40.50.720">
    <property type="entry name" value="NAD(P)-binding Rossmann-like Domain"/>
    <property type="match status" value="1"/>
</dbReference>
<dbReference type="InParanoid" id="A0A545AMD3"/>
<dbReference type="SUPFAM" id="SSF50129">
    <property type="entry name" value="GroES-like"/>
    <property type="match status" value="1"/>
</dbReference>
<dbReference type="Pfam" id="PF08240">
    <property type="entry name" value="ADH_N"/>
    <property type="match status" value="1"/>
</dbReference>
<accession>A0A545AMD3</accession>
<feature type="domain" description="Alcohol dehydrogenase-like N-terminal" evidence="8">
    <location>
        <begin position="25"/>
        <end position="124"/>
    </location>
</feature>
<protein>
    <submittedName>
        <fullName evidence="9">Zinc-dependent alcohol dehydrogenase family protein</fullName>
    </submittedName>
</protein>
<comment type="caution">
    <text evidence="9">The sequence shown here is derived from an EMBL/GenBank/DDBJ whole genome shotgun (WGS) entry which is preliminary data.</text>
</comment>
<evidence type="ECO:0000256" key="4">
    <source>
        <dbReference type="ARBA" id="ARBA00023002"/>
    </source>
</evidence>
<evidence type="ECO:0000256" key="6">
    <source>
        <dbReference type="SAM" id="MobiDB-lite"/>
    </source>
</evidence>